<evidence type="ECO:0000256" key="1">
    <source>
        <dbReference type="ARBA" id="ARBA00022490"/>
    </source>
</evidence>
<proteinExistence type="inferred from homology"/>
<organism evidence="9 10">
    <name type="scientific">Crateriforma conspicua</name>
    <dbReference type="NCBI Taxonomy" id="2527996"/>
    <lineage>
        <taxon>Bacteria</taxon>
        <taxon>Pseudomonadati</taxon>
        <taxon>Planctomycetota</taxon>
        <taxon>Planctomycetia</taxon>
        <taxon>Planctomycetales</taxon>
        <taxon>Planctomycetaceae</taxon>
        <taxon>Crateriforma</taxon>
    </lineage>
</organism>
<comment type="catalytic activity">
    <reaction evidence="6">
        <text>5-carboxymethylaminomethyluridine(34) in tRNA(Leu) + S-adenosyl-L-methionine = 5-carboxymethylaminomethyl-2'-O-methyluridine(34) in tRNA(Leu) + S-adenosyl-L-homocysteine + H(+)</text>
        <dbReference type="Rhea" id="RHEA:43088"/>
        <dbReference type="Rhea" id="RHEA-COMP:10333"/>
        <dbReference type="Rhea" id="RHEA-COMP:10334"/>
        <dbReference type="ChEBI" id="CHEBI:15378"/>
        <dbReference type="ChEBI" id="CHEBI:57856"/>
        <dbReference type="ChEBI" id="CHEBI:59789"/>
        <dbReference type="ChEBI" id="CHEBI:74508"/>
        <dbReference type="ChEBI" id="CHEBI:74511"/>
        <dbReference type="EC" id="2.1.1.207"/>
    </reaction>
</comment>
<evidence type="ECO:0000256" key="7">
    <source>
        <dbReference type="PIRSR" id="PIRSR029256-1"/>
    </source>
</evidence>
<keyword evidence="4 6" id="KW-0949">S-adenosyl-L-methionine</keyword>
<dbReference type="GO" id="GO:0002130">
    <property type="term" value="P:wobble position ribose methylation"/>
    <property type="evidence" value="ECO:0007669"/>
    <property type="project" value="TreeGrafter"/>
</dbReference>
<comment type="caution">
    <text evidence="9">The sequence shown here is derived from an EMBL/GenBank/DDBJ whole genome shotgun (WGS) entry which is preliminary data.</text>
</comment>
<dbReference type="PIRSF" id="PIRSF029256">
    <property type="entry name" value="SpoU_TrmH_prd"/>
    <property type="match status" value="1"/>
</dbReference>
<comment type="subcellular location">
    <subcellularLocation>
        <location evidence="6">Cytoplasm</location>
    </subcellularLocation>
</comment>
<evidence type="ECO:0000256" key="4">
    <source>
        <dbReference type="ARBA" id="ARBA00022691"/>
    </source>
</evidence>
<dbReference type="PANTHER" id="PTHR42971:SF1">
    <property type="entry name" value="TRNA (CYTIDINE(34)-2'-O)-METHYLTRANSFERASE"/>
    <property type="match status" value="1"/>
</dbReference>
<evidence type="ECO:0000259" key="8">
    <source>
        <dbReference type="Pfam" id="PF00588"/>
    </source>
</evidence>
<evidence type="ECO:0000256" key="2">
    <source>
        <dbReference type="ARBA" id="ARBA00022603"/>
    </source>
</evidence>
<dbReference type="InterPro" id="IPR029028">
    <property type="entry name" value="Alpha/beta_knot_MTases"/>
</dbReference>
<dbReference type="InterPro" id="IPR016914">
    <property type="entry name" value="TrmL"/>
</dbReference>
<name>A0A5C5Y0L7_9PLAN</name>
<comment type="caution">
    <text evidence="6">Lacks conserved residue(s) required for the propagation of feature annotation.</text>
</comment>
<feature type="binding site" evidence="6 7">
    <location>
        <position position="133"/>
    </location>
    <ligand>
        <name>S-adenosyl-L-methionine</name>
        <dbReference type="ChEBI" id="CHEBI:59789"/>
    </ligand>
</feature>
<dbReference type="GO" id="GO:0042802">
    <property type="term" value="F:identical protein binding"/>
    <property type="evidence" value="ECO:0007669"/>
    <property type="project" value="UniProtKB-ARBA"/>
</dbReference>
<keyword evidence="5 6" id="KW-0819">tRNA processing</keyword>
<dbReference type="GO" id="GO:0141102">
    <property type="term" value="F:tRNA (5-carboxymethylaminomethyluridine(34)-2'-O)-methyltransferase activity"/>
    <property type="evidence" value="ECO:0007669"/>
    <property type="project" value="RHEA"/>
</dbReference>
<feature type="binding site" evidence="6 7">
    <location>
        <position position="112"/>
    </location>
    <ligand>
        <name>S-adenosyl-L-methionine</name>
        <dbReference type="ChEBI" id="CHEBI:59789"/>
    </ligand>
</feature>
<dbReference type="Pfam" id="PF00588">
    <property type="entry name" value="SpoU_methylase"/>
    <property type="match status" value="1"/>
</dbReference>
<dbReference type="GO" id="GO:0005737">
    <property type="term" value="C:cytoplasm"/>
    <property type="evidence" value="ECO:0007669"/>
    <property type="project" value="UniProtKB-SubCell"/>
</dbReference>
<reference evidence="9 10" key="1">
    <citation type="submission" date="2019-02" db="EMBL/GenBank/DDBJ databases">
        <title>Deep-cultivation of Planctomycetes and their phenomic and genomic characterization uncovers novel biology.</title>
        <authorList>
            <person name="Wiegand S."/>
            <person name="Jogler M."/>
            <person name="Boedeker C."/>
            <person name="Pinto D."/>
            <person name="Vollmers J."/>
            <person name="Rivas-Marin E."/>
            <person name="Kohn T."/>
            <person name="Peeters S.H."/>
            <person name="Heuer A."/>
            <person name="Rast P."/>
            <person name="Oberbeckmann S."/>
            <person name="Bunk B."/>
            <person name="Jeske O."/>
            <person name="Meyerdierks A."/>
            <person name="Storesund J.E."/>
            <person name="Kallscheuer N."/>
            <person name="Luecker S."/>
            <person name="Lage O.M."/>
            <person name="Pohl T."/>
            <person name="Merkel B.J."/>
            <person name="Hornburger P."/>
            <person name="Mueller R.-W."/>
            <person name="Bruemmer F."/>
            <person name="Labrenz M."/>
            <person name="Spormann A.M."/>
            <person name="Op Den Camp H."/>
            <person name="Overmann J."/>
            <person name="Amann R."/>
            <person name="Jetten M.S.M."/>
            <person name="Mascher T."/>
            <person name="Medema M.H."/>
            <person name="Devos D.P."/>
            <person name="Kaster A.-K."/>
            <person name="Ovreas L."/>
            <person name="Rohde M."/>
            <person name="Galperin M.Y."/>
            <person name="Jogler C."/>
        </authorList>
    </citation>
    <scope>NUCLEOTIDE SEQUENCE [LARGE SCALE GENOMIC DNA]</scope>
    <source>
        <strain evidence="9 10">Pan14r</strain>
    </source>
</reference>
<dbReference type="CDD" id="cd18094">
    <property type="entry name" value="SpoU-like_TrmL"/>
    <property type="match status" value="1"/>
</dbReference>
<evidence type="ECO:0000313" key="10">
    <source>
        <dbReference type="Proteomes" id="UP000317238"/>
    </source>
</evidence>
<dbReference type="AlphaFoldDB" id="A0A5C5Y0L7"/>
<dbReference type="RefSeq" id="WP_146438287.1">
    <property type="nucleotide sequence ID" value="NZ_SJPL01000001.1"/>
</dbReference>
<keyword evidence="10" id="KW-1185">Reference proteome</keyword>
<gene>
    <name evidence="9" type="primary">trmL</name>
    <name evidence="9" type="ORF">Pan14r_06330</name>
</gene>
<dbReference type="Gene3D" id="3.40.1280.10">
    <property type="match status" value="1"/>
</dbReference>
<dbReference type="EMBL" id="SJPL01000001">
    <property type="protein sequence ID" value="TWT68389.1"/>
    <property type="molecule type" value="Genomic_DNA"/>
</dbReference>
<feature type="domain" description="tRNA/rRNA methyltransferase SpoU type" evidence="8">
    <location>
        <begin position="15"/>
        <end position="153"/>
    </location>
</feature>
<dbReference type="InterPro" id="IPR029026">
    <property type="entry name" value="tRNA_m1G_MTases_N"/>
</dbReference>
<keyword evidence="2 6" id="KW-0489">Methyltransferase</keyword>
<dbReference type="GO" id="GO:0141098">
    <property type="term" value="F:tRNA (cytidine(34)-2'-O)-methyltransferase activity"/>
    <property type="evidence" value="ECO:0007669"/>
    <property type="project" value="RHEA"/>
</dbReference>
<comment type="similarity">
    <text evidence="6">Belongs to the class IV-like SAM-binding methyltransferase superfamily. RNA methyltransferase TrmH family. TrmL subfamily.</text>
</comment>
<sequence>MNDSTQTGAADPPAHVVLYQPEIPQNTGNIGRTCVATGAHLWLVRPMGFRIDERRLRRAGLDYWQHLTWHDVPDWDHLRQTHRGRRMFYFSKTAQRTLWDADFRHGDVFVFGRETSGLPPEILDPNDSHALRLPMQPEVRSLNLSVTVGIALYEHQRQLLRQQA</sequence>
<keyword evidence="1 6" id="KW-0963">Cytoplasm</keyword>
<dbReference type="HAMAP" id="MF_01885">
    <property type="entry name" value="tRNA_methyltr_TrmL"/>
    <property type="match status" value="1"/>
</dbReference>
<keyword evidence="3 6" id="KW-0808">Transferase</keyword>
<dbReference type="GO" id="GO:0003723">
    <property type="term" value="F:RNA binding"/>
    <property type="evidence" value="ECO:0007669"/>
    <property type="project" value="InterPro"/>
</dbReference>
<protein>
    <recommendedName>
        <fullName evidence="6">Putative tRNA (cytidine(34)-2'-O)-methyltransferase</fullName>
        <ecNumber evidence="6">2.1.1.207</ecNumber>
    </recommendedName>
    <alternativeName>
        <fullName evidence="6">tRNA (cytidine/uridine-2'-O-)-methyltransferase</fullName>
    </alternativeName>
</protein>
<dbReference type="FunFam" id="3.40.1280.10:FF:000002">
    <property type="entry name" value="Peptidylprolyl isomerase"/>
    <property type="match status" value="1"/>
</dbReference>
<evidence type="ECO:0000256" key="3">
    <source>
        <dbReference type="ARBA" id="ARBA00022679"/>
    </source>
</evidence>
<dbReference type="InterPro" id="IPR001537">
    <property type="entry name" value="SpoU_MeTrfase"/>
</dbReference>
<evidence type="ECO:0000256" key="6">
    <source>
        <dbReference type="HAMAP-Rule" id="MF_01885"/>
    </source>
</evidence>
<dbReference type="PANTHER" id="PTHR42971">
    <property type="entry name" value="TRNA (CYTIDINE(34)-2'-O)-METHYLTRANSFERASE"/>
    <property type="match status" value="1"/>
</dbReference>
<comment type="catalytic activity">
    <reaction evidence="6">
        <text>cytidine(34) in tRNA + S-adenosyl-L-methionine = 2'-O-methylcytidine(34) in tRNA + S-adenosyl-L-homocysteine + H(+)</text>
        <dbReference type="Rhea" id="RHEA:43084"/>
        <dbReference type="Rhea" id="RHEA-COMP:10331"/>
        <dbReference type="Rhea" id="RHEA-COMP:10332"/>
        <dbReference type="ChEBI" id="CHEBI:15378"/>
        <dbReference type="ChEBI" id="CHEBI:57856"/>
        <dbReference type="ChEBI" id="CHEBI:59789"/>
        <dbReference type="ChEBI" id="CHEBI:74495"/>
        <dbReference type="ChEBI" id="CHEBI:82748"/>
        <dbReference type="EC" id="2.1.1.207"/>
    </reaction>
</comment>
<evidence type="ECO:0000256" key="5">
    <source>
        <dbReference type="ARBA" id="ARBA00022694"/>
    </source>
</evidence>
<comment type="function">
    <text evidence="6">Could methylate the ribose at the nucleotide 34 wobble position in tRNA.</text>
</comment>
<dbReference type="SUPFAM" id="SSF75217">
    <property type="entry name" value="alpha/beta knot"/>
    <property type="match status" value="1"/>
</dbReference>
<accession>A0A5C5Y0L7</accession>
<dbReference type="OrthoDB" id="9789043at2"/>
<dbReference type="Proteomes" id="UP000317238">
    <property type="component" value="Unassembled WGS sequence"/>
</dbReference>
<feature type="binding site" evidence="6 7">
    <location>
        <position position="141"/>
    </location>
    <ligand>
        <name>S-adenosyl-L-methionine</name>
        <dbReference type="ChEBI" id="CHEBI:59789"/>
    </ligand>
</feature>
<evidence type="ECO:0000313" key="9">
    <source>
        <dbReference type="EMBL" id="TWT68389.1"/>
    </source>
</evidence>
<dbReference type="EC" id="2.1.1.207" evidence="6"/>